<evidence type="ECO:0000313" key="2">
    <source>
        <dbReference type="EMBL" id="MCP2273142.1"/>
    </source>
</evidence>
<dbReference type="InterPro" id="IPR011037">
    <property type="entry name" value="Pyrv_Knase-like_insert_dom_sf"/>
</dbReference>
<dbReference type="InterPro" id="IPR005303">
    <property type="entry name" value="MOCOS_middle"/>
</dbReference>
<organism evidence="2 3">
    <name type="scientific">Actinokineospora diospyrosa</name>
    <dbReference type="NCBI Taxonomy" id="103728"/>
    <lineage>
        <taxon>Bacteria</taxon>
        <taxon>Bacillati</taxon>
        <taxon>Actinomycetota</taxon>
        <taxon>Actinomycetes</taxon>
        <taxon>Pseudonocardiales</taxon>
        <taxon>Pseudonocardiaceae</taxon>
        <taxon>Actinokineospora</taxon>
    </lineage>
</organism>
<comment type="caution">
    <text evidence="2">The sequence shown here is derived from an EMBL/GenBank/DDBJ whole genome shotgun (WGS) entry which is preliminary data.</text>
</comment>
<dbReference type="EMBL" id="JAMTCO010000015">
    <property type="protein sequence ID" value="MCP2273142.1"/>
    <property type="molecule type" value="Genomic_DNA"/>
</dbReference>
<dbReference type="RefSeq" id="WP_253890228.1">
    <property type="nucleotide sequence ID" value="NZ_BAAAVB010000019.1"/>
</dbReference>
<feature type="domain" description="MOSC" evidence="1">
    <location>
        <begin position="118"/>
        <end position="268"/>
    </location>
</feature>
<gene>
    <name evidence="2" type="ORF">LV75_005668</name>
</gene>
<dbReference type="Pfam" id="PF03473">
    <property type="entry name" value="MOSC"/>
    <property type="match status" value="1"/>
</dbReference>
<name>A0ABT1IKF1_9PSEU</name>
<dbReference type="Proteomes" id="UP001205185">
    <property type="component" value="Unassembled WGS sequence"/>
</dbReference>
<accession>A0ABT1IKF1</accession>
<evidence type="ECO:0000313" key="3">
    <source>
        <dbReference type="Proteomes" id="UP001205185"/>
    </source>
</evidence>
<dbReference type="SUPFAM" id="SSF141673">
    <property type="entry name" value="MOSC N-terminal domain-like"/>
    <property type="match status" value="1"/>
</dbReference>
<reference evidence="2 3" key="1">
    <citation type="submission" date="2022-06" db="EMBL/GenBank/DDBJ databases">
        <title>Genomic Encyclopedia of Archaeal and Bacterial Type Strains, Phase II (KMG-II): from individual species to whole genera.</title>
        <authorList>
            <person name="Goeker M."/>
        </authorList>
    </citation>
    <scope>NUCLEOTIDE SEQUENCE [LARGE SCALE GENOMIC DNA]</scope>
    <source>
        <strain evidence="2 3">DSM 44255</strain>
    </source>
</reference>
<dbReference type="PANTHER" id="PTHR14237">
    <property type="entry name" value="MOLYBDOPTERIN COFACTOR SULFURASE MOSC"/>
    <property type="match status" value="1"/>
</dbReference>
<dbReference type="PROSITE" id="PS51340">
    <property type="entry name" value="MOSC"/>
    <property type="match status" value="1"/>
</dbReference>
<sequence length="270" mass="29054">MATVSELVYYPVKGLRGVPVTSAEVTETGLRDDRAFMLVDAADGTFVSQRKLPAMAAVGAELVDGGLRLSAQGTDLLVEIAPEGPLREVSLFNKWYGPAVDQGDQAAKWCSEVLNRDVRLVRTPTTHDRDGWGLHPGKVGFGDAHAVLLTSDASLADLNTRIEAAGATPVPMDRFRPNIVVTGWPDPHTEDRVTRLRIGSVDLGFSTRAIRCAVPTVDQVTGEKKGPEPTRTLATYRRDPDRPGVSFGAKFAVLTPGTLALRDEVQVVEG</sequence>
<dbReference type="InterPro" id="IPR005302">
    <property type="entry name" value="MoCF_Sase_C"/>
</dbReference>
<dbReference type="PANTHER" id="PTHR14237:SF19">
    <property type="entry name" value="MITOCHONDRIAL AMIDOXIME REDUCING COMPONENT 1"/>
    <property type="match status" value="1"/>
</dbReference>
<keyword evidence="3" id="KW-1185">Reference proteome</keyword>
<dbReference type="SUPFAM" id="SSF50800">
    <property type="entry name" value="PK beta-barrel domain-like"/>
    <property type="match status" value="1"/>
</dbReference>
<protein>
    <recommendedName>
        <fullName evidence="1">MOSC domain-containing protein</fullName>
    </recommendedName>
</protein>
<dbReference type="Pfam" id="PF03476">
    <property type="entry name" value="MOSC_N"/>
    <property type="match status" value="1"/>
</dbReference>
<evidence type="ECO:0000259" key="1">
    <source>
        <dbReference type="PROSITE" id="PS51340"/>
    </source>
</evidence>
<proteinExistence type="predicted"/>